<dbReference type="GO" id="GO:0030145">
    <property type="term" value="F:manganese ion binding"/>
    <property type="evidence" value="ECO:0007669"/>
    <property type="project" value="UniProtKB-UniRule"/>
</dbReference>
<evidence type="ECO:0000256" key="9">
    <source>
        <dbReference type="ARBA" id="ARBA00023211"/>
    </source>
</evidence>
<dbReference type="InterPro" id="IPR017945">
    <property type="entry name" value="DHBP_synth_RibB-like_a/b_dom"/>
</dbReference>
<gene>
    <name evidence="12 14" type="primary">ribB</name>
    <name evidence="14" type="ORF">CHT98_10720</name>
</gene>
<dbReference type="InterPro" id="IPR000422">
    <property type="entry name" value="DHBP_synthase_RibB"/>
</dbReference>
<feature type="binding site" evidence="12">
    <location>
        <position position="51"/>
    </location>
    <ligand>
        <name>Mg(2+)</name>
        <dbReference type="ChEBI" id="CHEBI:18420"/>
        <label>2</label>
    </ligand>
</feature>
<evidence type="ECO:0000256" key="10">
    <source>
        <dbReference type="ARBA" id="ARBA00023239"/>
    </source>
</evidence>
<feature type="binding site" evidence="12">
    <location>
        <position position="51"/>
    </location>
    <ligand>
        <name>Mg(2+)</name>
        <dbReference type="ChEBI" id="CHEBI:18420"/>
        <label>1</label>
    </ligand>
</feature>
<dbReference type="GO" id="GO:0009231">
    <property type="term" value="P:riboflavin biosynthetic process"/>
    <property type="evidence" value="ECO:0007669"/>
    <property type="project" value="UniProtKB-UniRule"/>
</dbReference>
<dbReference type="SUPFAM" id="SSF55821">
    <property type="entry name" value="YrdC/RibB"/>
    <property type="match status" value="1"/>
</dbReference>
<dbReference type="NCBIfam" id="TIGR00506">
    <property type="entry name" value="ribB"/>
    <property type="match status" value="1"/>
</dbReference>
<dbReference type="FunFam" id="3.90.870.10:FF:000002">
    <property type="entry name" value="3,4-dihydroxy-2-butanone 4-phosphate synthase"/>
    <property type="match status" value="1"/>
</dbReference>
<comment type="caution">
    <text evidence="14">The sequence shown here is derived from an EMBL/GenBank/DDBJ whole genome shotgun (WGS) entry which is preliminary data.</text>
</comment>
<evidence type="ECO:0000256" key="5">
    <source>
        <dbReference type="ARBA" id="ARBA00018836"/>
    </source>
</evidence>
<accession>A0A235HFR7</accession>
<evidence type="ECO:0000256" key="7">
    <source>
        <dbReference type="ARBA" id="ARBA00022723"/>
    </source>
</evidence>
<comment type="function">
    <text evidence="1 12 13">Catalyzes the conversion of D-ribulose 5-phosphate to formate and 3,4-dihydroxy-2-butanone 4-phosphate.</text>
</comment>
<feature type="site" description="Essential for catalytic activity" evidence="12">
    <location>
        <position position="187"/>
    </location>
</feature>
<dbReference type="EC" id="4.1.99.12" evidence="4 12"/>
<feature type="site" description="Essential for catalytic activity" evidence="12">
    <location>
        <position position="149"/>
    </location>
</feature>
<keyword evidence="7 12" id="KW-0479">Metal-binding</keyword>
<evidence type="ECO:0000313" key="15">
    <source>
        <dbReference type="Proteomes" id="UP000215367"/>
    </source>
</evidence>
<dbReference type="UniPathway" id="UPA00275">
    <property type="reaction ID" value="UER00399"/>
</dbReference>
<evidence type="ECO:0000256" key="8">
    <source>
        <dbReference type="ARBA" id="ARBA00022842"/>
    </source>
</evidence>
<dbReference type="RefSeq" id="WP_094303196.1">
    <property type="nucleotide sequence ID" value="NZ_NOWT01000007.1"/>
</dbReference>
<dbReference type="PANTHER" id="PTHR21327">
    <property type="entry name" value="GTP CYCLOHYDROLASE II-RELATED"/>
    <property type="match status" value="1"/>
</dbReference>
<evidence type="ECO:0000256" key="12">
    <source>
        <dbReference type="HAMAP-Rule" id="MF_00180"/>
    </source>
</evidence>
<evidence type="ECO:0000256" key="1">
    <source>
        <dbReference type="ARBA" id="ARBA00002284"/>
    </source>
</evidence>
<evidence type="ECO:0000313" key="14">
    <source>
        <dbReference type="EMBL" id="OYD84516.1"/>
    </source>
</evidence>
<dbReference type="GO" id="GO:0000287">
    <property type="term" value="F:magnesium ion binding"/>
    <property type="evidence" value="ECO:0007669"/>
    <property type="project" value="UniProtKB-UniRule"/>
</dbReference>
<proteinExistence type="inferred from homology"/>
<dbReference type="Gene3D" id="3.90.870.10">
    <property type="entry name" value="DHBP synthase"/>
    <property type="match status" value="1"/>
</dbReference>
<dbReference type="AlphaFoldDB" id="A0A235HFR7"/>
<keyword evidence="9 12" id="KW-0464">Manganese</keyword>
<comment type="similarity">
    <text evidence="11 12 13">Belongs to the DHBP synthase family.</text>
</comment>
<protein>
    <recommendedName>
        <fullName evidence="5 12">3,4-dihydroxy-2-butanone 4-phosphate synthase</fullName>
        <shortName evidence="12 13">DHBP synthase</shortName>
        <ecNumber evidence="4 12">4.1.99.12</ecNumber>
    </recommendedName>
</protein>
<dbReference type="EMBL" id="NOWT01000007">
    <property type="protein sequence ID" value="OYD84516.1"/>
    <property type="molecule type" value="Genomic_DNA"/>
</dbReference>
<feature type="binding site" evidence="12">
    <location>
        <begin position="50"/>
        <end position="51"/>
    </location>
    <ligand>
        <name>D-ribulose 5-phosphate</name>
        <dbReference type="ChEBI" id="CHEBI:58121"/>
    </ligand>
</feature>
<evidence type="ECO:0000256" key="3">
    <source>
        <dbReference type="ARBA" id="ARBA00011738"/>
    </source>
</evidence>
<evidence type="ECO:0000256" key="4">
    <source>
        <dbReference type="ARBA" id="ARBA00012153"/>
    </source>
</evidence>
<dbReference type="Proteomes" id="UP000215367">
    <property type="component" value="Unassembled WGS sequence"/>
</dbReference>
<comment type="pathway">
    <text evidence="2 12 13">Cofactor biosynthesis; riboflavin biosynthesis; 2-hydroxy-3-oxobutyl phosphate from D-ribulose 5-phosphate: step 1/1.</text>
</comment>
<evidence type="ECO:0000256" key="2">
    <source>
        <dbReference type="ARBA" id="ARBA00004904"/>
    </source>
</evidence>
<sequence length="228" mass="24118">MNQTFASNQLSTTSSAGLLDRFGTAEERVIRAVDAIRQGGGVVVVDDEDRENEGDVIYAAETITAEQMALLIREGSGIVCLILTDADARRLDLPPMVGSNTARFGTAFTVSIEAREGVTTGVSAADRVTTIRTAIADGCRPEDLARPGHVFPIRAHAGGLAARRGHTEATIELTTLAGRRPAGVLCEVMNPDGTMARLPELVAFAERNGMPMVSIEDLVGAMRLRSAA</sequence>
<keyword evidence="6 12" id="KW-0686">Riboflavin biosynthesis</keyword>
<keyword evidence="10 12" id="KW-0456">Lyase</keyword>
<keyword evidence="8 12" id="KW-0460">Magnesium</keyword>
<feature type="binding site" evidence="12">
    <location>
        <begin position="163"/>
        <end position="167"/>
    </location>
    <ligand>
        <name>D-ribulose 5-phosphate</name>
        <dbReference type="ChEBI" id="CHEBI:58121"/>
    </ligand>
</feature>
<organism evidence="14 15">
    <name type="scientific">Azospirillum brasilense</name>
    <dbReference type="NCBI Taxonomy" id="192"/>
    <lineage>
        <taxon>Bacteria</taxon>
        <taxon>Pseudomonadati</taxon>
        <taxon>Pseudomonadota</taxon>
        <taxon>Alphaproteobacteria</taxon>
        <taxon>Rhodospirillales</taxon>
        <taxon>Azospirillaceae</taxon>
        <taxon>Azospirillum</taxon>
    </lineage>
</organism>
<comment type="subunit">
    <text evidence="3 12 13">Homodimer.</text>
</comment>
<evidence type="ECO:0000256" key="11">
    <source>
        <dbReference type="ARBA" id="ARBA00060730"/>
    </source>
</evidence>
<dbReference type="PANTHER" id="PTHR21327:SF38">
    <property type="entry name" value="3,4-DIHYDROXY-2-BUTANONE 4-PHOSPHATE SYNTHASE"/>
    <property type="match status" value="1"/>
</dbReference>
<dbReference type="HAMAP" id="MF_00180">
    <property type="entry name" value="RibB"/>
    <property type="match status" value="1"/>
</dbReference>
<reference evidence="14 15" key="1">
    <citation type="submission" date="2017-07" db="EMBL/GenBank/DDBJ databases">
        <title>Whole genome sequence of Azospirillum brasilense 2A1, a potential biofertilizer strain.</title>
        <authorList>
            <person name="Fontana C.A."/>
            <person name="Toffoli L.M."/>
            <person name="Salazar S.M."/>
            <person name="Puglisi E."/>
            <person name="Pedraza R."/>
            <person name="Bassi D."/>
            <person name="Cocconcelli P.S."/>
        </authorList>
    </citation>
    <scope>NUCLEOTIDE SEQUENCE [LARGE SCALE GENOMIC DNA]</scope>
    <source>
        <strain evidence="14 15">2A1</strain>
    </source>
</reference>
<comment type="cofactor">
    <cofactor evidence="12 13">
        <name>Mg(2+)</name>
        <dbReference type="ChEBI" id="CHEBI:18420"/>
    </cofactor>
    <cofactor evidence="12 13">
        <name>Mn(2+)</name>
        <dbReference type="ChEBI" id="CHEBI:29035"/>
    </cofactor>
    <text evidence="12 13">Binds 2 divalent metal cations per subunit. Magnesium or manganese.</text>
</comment>
<evidence type="ECO:0000256" key="13">
    <source>
        <dbReference type="RuleBase" id="RU003843"/>
    </source>
</evidence>
<evidence type="ECO:0000256" key="6">
    <source>
        <dbReference type="ARBA" id="ARBA00022619"/>
    </source>
</evidence>
<name>A0A235HFR7_AZOBR</name>
<comment type="catalytic activity">
    <reaction evidence="12 13">
        <text>D-ribulose 5-phosphate = (2S)-2-hydroxy-3-oxobutyl phosphate + formate + H(+)</text>
        <dbReference type="Rhea" id="RHEA:18457"/>
        <dbReference type="ChEBI" id="CHEBI:15378"/>
        <dbReference type="ChEBI" id="CHEBI:15740"/>
        <dbReference type="ChEBI" id="CHEBI:58121"/>
        <dbReference type="ChEBI" id="CHEBI:58830"/>
        <dbReference type="EC" id="4.1.99.12"/>
    </reaction>
</comment>
<dbReference type="Pfam" id="PF00926">
    <property type="entry name" value="DHBP_synthase"/>
    <property type="match status" value="1"/>
</dbReference>
<feature type="binding site" evidence="12">
    <location>
        <position position="166"/>
    </location>
    <ligand>
        <name>Mg(2+)</name>
        <dbReference type="ChEBI" id="CHEBI:18420"/>
        <label>2</label>
    </ligand>
</feature>
<feature type="binding site" evidence="12">
    <location>
        <position position="55"/>
    </location>
    <ligand>
        <name>D-ribulose 5-phosphate</name>
        <dbReference type="ChEBI" id="CHEBI:58121"/>
    </ligand>
</feature>
<dbReference type="GO" id="GO:0008686">
    <property type="term" value="F:3,4-dihydroxy-2-butanone-4-phosphate synthase activity"/>
    <property type="evidence" value="ECO:0007669"/>
    <property type="project" value="UniProtKB-UniRule"/>
</dbReference>
<dbReference type="GO" id="GO:0005829">
    <property type="term" value="C:cytosol"/>
    <property type="evidence" value="ECO:0007669"/>
    <property type="project" value="TreeGrafter"/>
</dbReference>